<name>A0A4Z2I8H1_9TELE</name>
<dbReference type="AlphaFoldDB" id="A0A4Z2I8H1"/>
<protein>
    <submittedName>
        <fullName evidence="2">Uncharacterized protein</fullName>
    </submittedName>
</protein>
<accession>A0A4Z2I8H1</accession>
<evidence type="ECO:0000256" key="1">
    <source>
        <dbReference type="SAM" id="MobiDB-lite"/>
    </source>
</evidence>
<feature type="region of interest" description="Disordered" evidence="1">
    <location>
        <begin position="107"/>
        <end position="130"/>
    </location>
</feature>
<dbReference type="EMBL" id="SRLO01000122">
    <property type="protein sequence ID" value="TNN73705.1"/>
    <property type="molecule type" value="Genomic_DNA"/>
</dbReference>
<organism evidence="2 3">
    <name type="scientific">Liparis tanakae</name>
    <name type="common">Tanaka's snailfish</name>
    <dbReference type="NCBI Taxonomy" id="230148"/>
    <lineage>
        <taxon>Eukaryota</taxon>
        <taxon>Metazoa</taxon>
        <taxon>Chordata</taxon>
        <taxon>Craniata</taxon>
        <taxon>Vertebrata</taxon>
        <taxon>Euteleostomi</taxon>
        <taxon>Actinopterygii</taxon>
        <taxon>Neopterygii</taxon>
        <taxon>Teleostei</taxon>
        <taxon>Neoteleostei</taxon>
        <taxon>Acanthomorphata</taxon>
        <taxon>Eupercaria</taxon>
        <taxon>Perciformes</taxon>
        <taxon>Cottioidei</taxon>
        <taxon>Cottales</taxon>
        <taxon>Liparidae</taxon>
        <taxon>Liparis</taxon>
    </lineage>
</organism>
<sequence>MSLLEDFCSIPTSSHLDPYSFKFQQLSGPVRHGSAEEKSYYWFTAGALSWPPGNHSTLTTTITSTNSGPVKTPEEFACEMKLYARDTRNIRLKSLDDLKEVMEMNRGQWSDQHVSEDPANRTQDANPWRF</sequence>
<evidence type="ECO:0000313" key="3">
    <source>
        <dbReference type="Proteomes" id="UP000314294"/>
    </source>
</evidence>
<reference evidence="2 3" key="1">
    <citation type="submission" date="2019-03" db="EMBL/GenBank/DDBJ databases">
        <title>First draft genome of Liparis tanakae, snailfish: a comprehensive survey of snailfish specific genes.</title>
        <authorList>
            <person name="Kim W."/>
            <person name="Song I."/>
            <person name="Jeong J.-H."/>
            <person name="Kim D."/>
            <person name="Kim S."/>
            <person name="Ryu S."/>
            <person name="Song J.Y."/>
            <person name="Lee S.K."/>
        </authorList>
    </citation>
    <scope>NUCLEOTIDE SEQUENCE [LARGE SCALE GENOMIC DNA]</scope>
    <source>
        <tissue evidence="2">Muscle</tissue>
    </source>
</reference>
<evidence type="ECO:0000313" key="2">
    <source>
        <dbReference type="EMBL" id="TNN73705.1"/>
    </source>
</evidence>
<proteinExistence type="predicted"/>
<gene>
    <name evidence="2" type="ORF">EYF80_016085</name>
</gene>
<feature type="compositionally biased region" description="Polar residues" evidence="1">
    <location>
        <begin position="120"/>
        <end position="130"/>
    </location>
</feature>
<dbReference type="Proteomes" id="UP000314294">
    <property type="component" value="Unassembled WGS sequence"/>
</dbReference>
<comment type="caution">
    <text evidence="2">The sequence shown here is derived from an EMBL/GenBank/DDBJ whole genome shotgun (WGS) entry which is preliminary data.</text>
</comment>
<keyword evidence="3" id="KW-1185">Reference proteome</keyword>